<dbReference type="SUPFAM" id="SSF55073">
    <property type="entry name" value="Nucleotide cyclase"/>
    <property type="match status" value="1"/>
</dbReference>
<keyword evidence="4" id="KW-1185">Reference proteome</keyword>
<name>A0A7L7KPE3_9MOLU</name>
<keyword evidence="1" id="KW-1133">Transmembrane helix</keyword>
<dbReference type="SMART" id="SM00052">
    <property type="entry name" value="EAL"/>
    <property type="match status" value="1"/>
</dbReference>
<dbReference type="InterPro" id="IPR043128">
    <property type="entry name" value="Rev_trsase/Diguanyl_cyclase"/>
</dbReference>
<dbReference type="InterPro" id="IPR050706">
    <property type="entry name" value="Cyclic-di-GMP_PDE-like"/>
</dbReference>
<dbReference type="Pfam" id="PF00563">
    <property type="entry name" value="EAL"/>
    <property type="match status" value="1"/>
</dbReference>
<protein>
    <submittedName>
        <fullName evidence="3">EAL domain-containing protein</fullName>
    </submittedName>
</protein>
<dbReference type="CDD" id="cd01948">
    <property type="entry name" value="EAL"/>
    <property type="match status" value="1"/>
</dbReference>
<reference evidence="3 4" key="1">
    <citation type="submission" date="2020-02" db="EMBL/GenBank/DDBJ databases">
        <authorList>
            <person name="Zheng R.K."/>
            <person name="Sun C.M."/>
        </authorList>
    </citation>
    <scope>NUCLEOTIDE SEQUENCE [LARGE SCALE GENOMIC DNA]</scope>
    <source>
        <strain evidence="4">zrk13</strain>
    </source>
</reference>
<dbReference type="EMBL" id="CP048914">
    <property type="protein sequence ID" value="QMS84563.1"/>
    <property type="molecule type" value="Genomic_DNA"/>
</dbReference>
<dbReference type="Gene3D" id="3.30.70.270">
    <property type="match status" value="1"/>
</dbReference>
<accession>A0A7L7KPE3</accession>
<feature type="transmembrane region" description="Helical" evidence="1">
    <location>
        <begin position="30"/>
        <end position="48"/>
    </location>
</feature>
<dbReference type="KEGG" id="xcl:G4Z02_01965"/>
<keyword evidence="1" id="KW-0812">Transmembrane</keyword>
<dbReference type="Gene3D" id="3.20.20.450">
    <property type="entry name" value="EAL domain"/>
    <property type="match status" value="1"/>
</dbReference>
<dbReference type="InterPro" id="IPR035919">
    <property type="entry name" value="EAL_sf"/>
</dbReference>
<feature type="transmembrane region" description="Helical" evidence="1">
    <location>
        <begin position="69"/>
        <end position="89"/>
    </location>
</feature>
<evidence type="ECO:0000313" key="4">
    <source>
        <dbReference type="Proteomes" id="UP000514720"/>
    </source>
</evidence>
<dbReference type="AlphaFoldDB" id="A0A7L7KPE3"/>
<feature type="transmembrane region" description="Helical" evidence="1">
    <location>
        <begin position="7"/>
        <end position="24"/>
    </location>
</feature>
<dbReference type="PANTHER" id="PTHR33121:SF82">
    <property type="entry name" value="SIGNAL TRANSDUCTION PROTEIN CONTAINING A EAL DOMAIN"/>
    <property type="match status" value="1"/>
</dbReference>
<dbReference type="InterPro" id="IPR029787">
    <property type="entry name" value="Nucleotide_cyclase"/>
</dbReference>
<gene>
    <name evidence="3" type="ORF">G4Z02_01965</name>
</gene>
<organism evidence="3 4">
    <name type="scientific">Candidatus Xianfuyuplasma coldseepsis</name>
    <dbReference type="NCBI Taxonomy" id="2782163"/>
    <lineage>
        <taxon>Bacteria</taxon>
        <taxon>Bacillati</taxon>
        <taxon>Mycoplasmatota</taxon>
        <taxon>Mollicutes</taxon>
        <taxon>Candidatus Izemoplasmatales</taxon>
        <taxon>Candidatus Izemoplasmataceae</taxon>
        <taxon>Candidatus Xianfuyuplasma</taxon>
    </lineage>
</organism>
<dbReference type="GO" id="GO:0071111">
    <property type="term" value="F:cyclic-guanylate-specific phosphodiesterase activity"/>
    <property type="evidence" value="ECO:0007669"/>
    <property type="project" value="InterPro"/>
</dbReference>
<proteinExistence type="predicted"/>
<evidence type="ECO:0000313" key="3">
    <source>
        <dbReference type="EMBL" id="QMS84563.1"/>
    </source>
</evidence>
<dbReference type="Proteomes" id="UP000514720">
    <property type="component" value="Chromosome"/>
</dbReference>
<sequence length="480" mass="56497">MIKNRKVYLGLLVVLFWIVINSILTDNLMMMILSILGIVLVIIQIRVNEDIKLVIVKNKIKRKYMNKDMHNYYVMFLEITNLSTFSQFYDMTLHDRLVHDVHHILQKLFAQRVYLYNTHQFVIVHEFQHTTVINQRLRNEEQQRMLAYVYRKLSSHKFTGERPDVFYHIKLKAGTGSMGIRGDYNTITDMIQLAYFTMLQAKQTTVNYLVATEETRLIKTDMDEFNQELEKGLEYDEIVPYFLPIIHPGTMKVIGCESLLRWEKNEYRIIEAAKFKQVAMEKNLFEQLDQTIITKSFQSYQKWLQDDLIDDDFKMTINVGMQTLNYLHASSLIKLAQTYGINPSNIEIDISEHEMSNLDTLDVIVKLKDAGFSVAMDAFQANNQILELLSRMPIDTLKLDRHLLPTTEDDIDRIKFYKLIIKLSQVLGYKIMAKGVENKIQLELAKELQVNYIQGYYITPPLNDMRIRGFLNKYHRSILE</sequence>
<evidence type="ECO:0000259" key="2">
    <source>
        <dbReference type="PROSITE" id="PS50883"/>
    </source>
</evidence>
<dbReference type="InterPro" id="IPR001633">
    <property type="entry name" value="EAL_dom"/>
</dbReference>
<dbReference type="SUPFAM" id="SSF141868">
    <property type="entry name" value="EAL domain-like"/>
    <property type="match status" value="1"/>
</dbReference>
<feature type="domain" description="EAL" evidence="2">
    <location>
        <begin position="222"/>
        <end position="475"/>
    </location>
</feature>
<keyword evidence="1" id="KW-0472">Membrane</keyword>
<dbReference type="PROSITE" id="PS50883">
    <property type="entry name" value="EAL"/>
    <property type="match status" value="1"/>
</dbReference>
<dbReference type="PANTHER" id="PTHR33121">
    <property type="entry name" value="CYCLIC DI-GMP PHOSPHODIESTERASE PDEF"/>
    <property type="match status" value="1"/>
</dbReference>
<evidence type="ECO:0000256" key="1">
    <source>
        <dbReference type="SAM" id="Phobius"/>
    </source>
</evidence>
<dbReference type="RefSeq" id="WP_258878179.1">
    <property type="nucleotide sequence ID" value="NZ_CP048914.1"/>
</dbReference>